<gene>
    <name evidence="1" type="ORF">H4R21_005267</name>
</gene>
<comment type="caution">
    <text evidence="1">The sequence shown here is derived from an EMBL/GenBank/DDBJ whole genome shotgun (WGS) entry which is preliminary data.</text>
</comment>
<keyword evidence="2" id="KW-1185">Reference proteome</keyword>
<proteinExistence type="predicted"/>
<sequence length="447" mass="49282">MSSLPCAGGVPLSFSLKTHDSLLGRLQNIRFIATCTMETVVNYYWKGPERKSWSLRFHITRDILRRYLTESLPHDTPNDATESIDFGYIAEYIAMNCLPMRGLLPSEGCNWEHDIVVDAQFCTQYAATGYGLSGAKLRALAAGDLEAAKRGEPRSFSCQVVASARVARCWVTGRRGPACYDERLLALAPVTADERIILHFHGGAYCVGERSLTHIPAYAGMSDASGLRVISPNYRLAPRHHFPSQLHDCFVAYMSLLQRGFQPANIVLAGDSAGGALALGLLFLLRDMKLPAPAALALISPWVDATCSGESWASSPNHDYLPTLSFEDPFHPTRMFYAPGRRFSDEMLEEVRCPLVSPLFGDLANLPPMLVQKGCDELLRDDIDAFVDKAERSGANVRLEGYDHMPHAFILFDFAKEAQQAFRSIASFAHAHTSEPARSHGAKRGAD</sequence>
<evidence type="ECO:0000313" key="1">
    <source>
        <dbReference type="EMBL" id="KAJ2795051.1"/>
    </source>
</evidence>
<name>A0ACC1KU75_9FUNG</name>
<reference evidence="1" key="1">
    <citation type="submission" date="2022-07" db="EMBL/GenBank/DDBJ databases">
        <title>Phylogenomic reconstructions and comparative analyses of Kickxellomycotina fungi.</title>
        <authorList>
            <person name="Reynolds N.K."/>
            <person name="Stajich J.E."/>
            <person name="Barry K."/>
            <person name="Grigoriev I.V."/>
            <person name="Crous P."/>
            <person name="Smith M.E."/>
        </authorList>
    </citation>
    <scope>NUCLEOTIDE SEQUENCE</scope>
    <source>
        <strain evidence="1">BCRC 34780</strain>
    </source>
</reference>
<accession>A0ACC1KU75</accession>
<dbReference type="Proteomes" id="UP001140087">
    <property type="component" value="Unassembled WGS sequence"/>
</dbReference>
<organism evidence="1 2">
    <name type="scientific">Coemansia helicoidea</name>
    <dbReference type="NCBI Taxonomy" id="1286919"/>
    <lineage>
        <taxon>Eukaryota</taxon>
        <taxon>Fungi</taxon>
        <taxon>Fungi incertae sedis</taxon>
        <taxon>Zoopagomycota</taxon>
        <taxon>Kickxellomycotina</taxon>
        <taxon>Kickxellomycetes</taxon>
        <taxon>Kickxellales</taxon>
        <taxon>Kickxellaceae</taxon>
        <taxon>Coemansia</taxon>
    </lineage>
</organism>
<protein>
    <submittedName>
        <fullName evidence="1">Uncharacterized protein</fullName>
    </submittedName>
</protein>
<dbReference type="EMBL" id="JANBUN010002292">
    <property type="protein sequence ID" value="KAJ2795051.1"/>
    <property type="molecule type" value="Genomic_DNA"/>
</dbReference>
<evidence type="ECO:0000313" key="2">
    <source>
        <dbReference type="Proteomes" id="UP001140087"/>
    </source>
</evidence>